<evidence type="ECO:0000313" key="6">
    <source>
        <dbReference type="Proteomes" id="UP001529510"/>
    </source>
</evidence>
<keyword evidence="3" id="KW-1133">Transmembrane helix</keyword>
<dbReference type="Gene3D" id="1.20.1250.20">
    <property type="entry name" value="MFS general substrate transporter like domains"/>
    <property type="match status" value="1"/>
</dbReference>
<evidence type="ECO:0000256" key="2">
    <source>
        <dbReference type="ARBA" id="ARBA00022692"/>
    </source>
</evidence>
<gene>
    <name evidence="5" type="ORF">M9458_008861</name>
</gene>
<dbReference type="EMBL" id="JAMKFB020000004">
    <property type="protein sequence ID" value="KAL0195289.1"/>
    <property type="molecule type" value="Genomic_DNA"/>
</dbReference>
<dbReference type="AlphaFoldDB" id="A0ABD0R9S6"/>
<proteinExistence type="predicted"/>
<accession>A0ABD0R9S6</accession>
<dbReference type="PANTHER" id="PTHR43184:SF12">
    <property type="entry name" value="SUGAR PHOSPHATE EXCHANGER 3"/>
    <property type="match status" value="1"/>
</dbReference>
<feature type="non-terminal residue" evidence="5">
    <location>
        <position position="92"/>
    </location>
</feature>
<name>A0ABD0R9S6_CIRMR</name>
<protein>
    <submittedName>
        <fullName evidence="5">Uncharacterized protein</fullName>
    </submittedName>
</protein>
<evidence type="ECO:0000256" key="4">
    <source>
        <dbReference type="ARBA" id="ARBA00023136"/>
    </source>
</evidence>
<keyword evidence="6" id="KW-1185">Reference proteome</keyword>
<organism evidence="5 6">
    <name type="scientific">Cirrhinus mrigala</name>
    <name type="common">Mrigala</name>
    <dbReference type="NCBI Taxonomy" id="683832"/>
    <lineage>
        <taxon>Eukaryota</taxon>
        <taxon>Metazoa</taxon>
        <taxon>Chordata</taxon>
        <taxon>Craniata</taxon>
        <taxon>Vertebrata</taxon>
        <taxon>Euteleostomi</taxon>
        <taxon>Actinopterygii</taxon>
        <taxon>Neopterygii</taxon>
        <taxon>Teleostei</taxon>
        <taxon>Ostariophysi</taxon>
        <taxon>Cypriniformes</taxon>
        <taxon>Cyprinidae</taxon>
        <taxon>Labeoninae</taxon>
        <taxon>Labeonini</taxon>
        <taxon>Cirrhinus</taxon>
    </lineage>
</organism>
<sequence>QRPLMSDDEDELCDEYSIQQRDEEPEPQPKAIGFLQAFCLPGVIPYSLAYACLKLVNYSFFFWLPFYLSNNFGWKEVQADRLSVWYDVGGIV</sequence>
<dbReference type="PANTHER" id="PTHR43184">
    <property type="entry name" value="MAJOR FACILITATOR SUPERFAMILY TRANSPORTER 16, ISOFORM B"/>
    <property type="match status" value="1"/>
</dbReference>
<dbReference type="SUPFAM" id="SSF103473">
    <property type="entry name" value="MFS general substrate transporter"/>
    <property type="match status" value="1"/>
</dbReference>
<dbReference type="InterPro" id="IPR036259">
    <property type="entry name" value="MFS_trans_sf"/>
</dbReference>
<dbReference type="Proteomes" id="UP001529510">
    <property type="component" value="Unassembled WGS sequence"/>
</dbReference>
<feature type="non-terminal residue" evidence="5">
    <location>
        <position position="1"/>
    </location>
</feature>
<evidence type="ECO:0000256" key="3">
    <source>
        <dbReference type="ARBA" id="ARBA00022989"/>
    </source>
</evidence>
<keyword evidence="4" id="KW-0472">Membrane</keyword>
<evidence type="ECO:0000256" key="1">
    <source>
        <dbReference type="ARBA" id="ARBA00004141"/>
    </source>
</evidence>
<reference evidence="5 6" key="1">
    <citation type="submission" date="2024-05" db="EMBL/GenBank/DDBJ databases">
        <title>Genome sequencing and assembly of Indian major carp, Cirrhinus mrigala (Hamilton, 1822).</title>
        <authorList>
            <person name="Mohindra V."/>
            <person name="Chowdhury L.M."/>
            <person name="Lal K."/>
            <person name="Jena J.K."/>
        </authorList>
    </citation>
    <scope>NUCLEOTIDE SEQUENCE [LARGE SCALE GENOMIC DNA]</scope>
    <source>
        <strain evidence="5">CM1030</strain>
        <tissue evidence="5">Blood</tissue>
    </source>
</reference>
<comment type="caution">
    <text evidence="5">The sequence shown here is derived from an EMBL/GenBank/DDBJ whole genome shotgun (WGS) entry which is preliminary data.</text>
</comment>
<keyword evidence="2" id="KW-0812">Transmembrane</keyword>
<dbReference type="GO" id="GO:0016020">
    <property type="term" value="C:membrane"/>
    <property type="evidence" value="ECO:0007669"/>
    <property type="project" value="UniProtKB-SubCell"/>
</dbReference>
<comment type="subcellular location">
    <subcellularLocation>
        <location evidence="1">Membrane</location>
        <topology evidence="1">Multi-pass membrane protein</topology>
    </subcellularLocation>
</comment>
<evidence type="ECO:0000313" key="5">
    <source>
        <dbReference type="EMBL" id="KAL0195289.1"/>
    </source>
</evidence>